<keyword evidence="1" id="KW-1133">Transmembrane helix</keyword>
<feature type="transmembrane region" description="Helical" evidence="1">
    <location>
        <begin position="12"/>
        <end position="34"/>
    </location>
</feature>
<keyword evidence="1" id="KW-0812">Transmembrane</keyword>
<dbReference type="OrthoDB" id="994207at2759"/>
<comment type="caution">
    <text evidence="2">The sequence shown here is derived from an EMBL/GenBank/DDBJ whole genome shotgun (WGS) entry which is preliminary data.</text>
</comment>
<evidence type="ECO:0000256" key="1">
    <source>
        <dbReference type="SAM" id="Phobius"/>
    </source>
</evidence>
<dbReference type="EMBL" id="JABFUD020000024">
    <property type="protein sequence ID" value="KAI5060024.1"/>
    <property type="molecule type" value="Genomic_DNA"/>
</dbReference>
<keyword evidence="3" id="KW-1185">Reference proteome</keyword>
<dbReference type="Proteomes" id="UP000886520">
    <property type="component" value="Chromosome 24"/>
</dbReference>
<reference evidence="2" key="1">
    <citation type="submission" date="2021-01" db="EMBL/GenBank/DDBJ databases">
        <title>Adiantum capillus-veneris genome.</title>
        <authorList>
            <person name="Fang Y."/>
            <person name="Liao Q."/>
        </authorList>
    </citation>
    <scope>NUCLEOTIDE SEQUENCE</scope>
    <source>
        <strain evidence="2">H3</strain>
        <tissue evidence="2">Leaf</tissue>
    </source>
</reference>
<accession>A0A9D4Z3P5</accession>
<dbReference type="PANTHER" id="PTHR33344">
    <property type="entry name" value="OS02G0761600 PROTEIN"/>
    <property type="match status" value="1"/>
</dbReference>
<evidence type="ECO:0000313" key="2">
    <source>
        <dbReference type="EMBL" id="KAI5060024.1"/>
    </source>
</evidence>
<name>A0A9D4Z3P5_ADICA</name>
<dbReference type="AlphaFoldDB" id="A0A9D4Z3P5"/>
<keyword evidence="1" id="KW-0472">Membrane</keyword>
<protein>
    <submittedName>
        <fullName evidence="2">Uncharacterized protein</fullName>
    </submittedName>
</protein>
<dbReference type="PANTHER" id="PTHR33344:SF1">
    <property type="entry name" value="OS06G0214100 PROTEIN"/>
    <property type="match status" value="1"/>
</dbReference>
<gene>
    <name evidence="2" type="ORF">GOP47_0024444</name>
</gene>
<organism evidence="2 3">
    <name type="scientific">Adiantum capillus-veneris</name>
    <name type="common">Maidenhair fern</name>
    <dbReference type="NCBI Taxonomy" id="13818"/>
    <lineage>
        <taxon>Eukaryota</taxon>
        <taxon>Viridiplantae</taxon>
        <taxon>Streptophyta</taxon>
        <taxon>Embryophyta</taxon>
        <taxon>Tracheophyta</taxon>
        <taxon>Polypodiopsida</taxon>
        <taxon>Polypodiidae</taxon>
        <taxon>Polypodiales</taxon>
        <taxon>Pteridineae</taxon>
        <taxon>Pteridaceae</taxon>
        <taxon>Vittarioideae</taxon>
        <taxon>Adiantum</taxon>
    </lineage>
</organism>
<sequence>MSPQYVGSCYKRATAVICACNLVIVFCIIYVLFITSSSSLSALMPKKYEPQGLKLAGEEAARYHASVEARRAMEPVKLIKRVKEINEELYRAKTQNSRLAAARKKYAAQLTQKLKQLKRANATVHQQAFAEWQRKKLDRRKANAGAGLKNKQT</sequence>
<evidence type="ECO:0000313" key="3">
    <source>
        <dbReference type="Proteomes" id="UP000886520"/>
    </source>
</evidence>
<proteinExistence type="predicted"/>